<evidence type="ECO:0000313" key="17">
    <source>
        <dbReference type="EMBL" id="CAB3361074.1"/>
    </source>
</evidence>
<feature type="compositionally biased region" description="Basic residues" evidence="15">
    <location>
        <begin position="642"/>
        <end position="661"/>
    </location>
</feature>
<proteinExistence type="inferred from homology"/>
<feature type="region of interest" description="Disordered" evidence="15">
    <location>
        <begin position="1247"/>
        <end position="1271"/>
    </location>
</feature>
<evidence type="ECO:0000259" key="16">
    <source>
        <dbReference type="PROSITE" id="PS50157"/>
    </source>
</evidence>
<dbReference type="GO" id="GO:0048699">
    <property type="term" value="P:generation of neurons"/>
    <property type="evidence" value="ECO:0007669"/>
    <property type="project" value="UniProtKB-ARBA"/>
</dbReference>
<dbReference type="PROSITE" id="PS00028">
    <property type="entry name" value="ZINC_FINGER_C2H2_1"/>
    <property type="match status" value="7"/>
</dbReference>
<feature type="compositionally biased region" description="Low complexity" evidence="15">
    <location>
        <begin position="1065"/>
        <end position="1074"/>
    </location>
</feature>
<evidence type="ECO:0000256" key="9">
    <source>
        <dbReference type="ARBA" id="ARBA00023163"/>
    </source>
</evidence>
<evidence type="ECO:0000256" key="10">
    <source>
        <dbReference type="ARBA" id="ARBA00023242"/>
    </source>
</evidence>
<dbReference type="GO" id="GO:0001708">
    <property type="term" value="P:cell fate specification"/>
    <property type="evidence" value="ECO:0007669"/>
    <property type="project" value="UniProtKB-ARBA"/>
</dbReference>
<feature type="region of interest" description="Disordered" evidence="15">
    <location>
        <begin position="1322"/>
        <end position="1413"/>
    </location>
</feature>
<dbReference type="GO" id="GO:0005634">
    <property type="term" value="C:nucleus"/>
    <property type="evidence" value="ECO:0007669"/>
    <property type="project" value="UniProtKB-SubCell"/>
</dbReference>
<feature type="region of interest" description="Disordered" evidence="15">
    <location>
        <begin position="90"/>
        <end position="110"/>
    </location>
</feature>
<feature type="domain" description="C2H2-type" evidence="16">
    <location>
        <begin position="987"/>
        <end position="1009"/>
    </location>
</feature>
<dbReference type="InterPro" id="IPR013087">
    <property type="entry name" value="Znf_C2H2_type"/>
</dbReference>
<feature type="compositionally biased region" description="Low complexity" evidence="15">
    <location>
        <begin position="1097"/>
        <end position="1108"/>
    </location>
</feature>
<dbReference type="GO" id="GO:0008270">
    <property type="term" value="F:zinc ion binding"/>
    <property type="evidence" value="ECO:0007669"/>
    <property type="project" value="UniProtKB-KW"/>
</dbReference>
<dbReference type="OrthoDB" id="8749569at2759"/>
<comment type="subcellular location">
    <subcellularLocation>
        <location evidence="1">Nucleus</location>
    </subcellularLocation>
</comment>
<dbReference type="InterPro" id="IPR036236">
    <property type="entry name" value="Znf_C2H2_sf"/>
</dbReference>
<dbReference type="Pfam" id="PF00096">
    <property type="entry name" value="zf-C2H2"/>
    <property type="match status" value="5"/>
</dbReference>
<evidence type="ECO:0000256" key="14">
    <source>
        <dbReference type="PROSITE-ProRule" id="PRU00042"/>
    </source>
</evidence>
<evidence type="ECO:0000256" key="12">
    <source>
        <dbReference type="ARBA" id="ARBA00056983"/>
    </source>
</evidence>
<feature type="domain" description="C2H2-type" evidence="16">
    <location>
        <begin position="475"/>
        <end position="502"/>
    </location>
</feature>
<feature type="domain" description="C2H2-type" evidence="16">
    <location>
        <begin position="1425"/>
        <end position="1452"/>
    </location>
</feature>
<feature type="region of interest" description="Disordered" evidence="15">
    <location>
        <begin position="553"/>
        <end position="825"/>
    </location>
</feature>
<keyword evidence="18" id="KW-1185">Reference proteome</keyword>
<dbReference type="EMBL" id="CADEPI010000005">
    <property type="protein sequence ID" value="CAB3361074.1"/>
    <property type="molecule type" value="Genomic_DNA"/>
</dbReference>
<dbReference type="GO" id="GO:0009791">
    <property type="term" value="P:post-embryonic development"/>
    <property type="evidence" value="ECO:0007669"/>
    <property type="project" value="UniProtKB-ARBA"/>
</dbReference>
<dbReference type="GO" id="GO:0000978">
    <property type="term" value="F:RNA polymerase II cis-regulatory region sequence-specific DNA binding"/>
    <property type="evidence" value="ECO:0007669"/>
    <property type="project" value="TreeGrafter"/>
</dbReference>
<feature type="compositionally biased region" description="Low complexity" evidence="15">
    <location>
        <begin position="629"/>
        <end position="641"/>
    </location>
</feature>
<keyword evidence="5 14" id="KW-0863">Zinc-finger</keyword>
<dbReference type="Gene3D" id="3.30.160.60">
    <property type="entry name" value="Classic Zinc Finger"/>
    <property type="match status" value="8"/>
</dbReference>
<dbReference type="FunFam" id="3.30.160.60:FF:000446">
    <property type="entry name" value="Zinc finger protein"/>
    <property type="match status" value="1"/>
</dbReference>
<evidence type="ECO:0000256" key="11">
    <source>
        <dbReference type="ARBA" id="ARBA00038474"/>
    </source>
</evidence>
<dbReference type="FunFam" id="3.30.160.60:FF:002381">
    <property type="entry name" value="Putative spalt protein"/>
    <property type="match status" value="1"/>
</dbReference>
<dbReference type="GO" id="GO:0061061">
    <property type="term" value="P:muscle structure development"/>
    <property type="evidence" value="ECO:0007669"/>
    <property type="project" value="UniProtKB-ARBA"/>
</dbReference>
<evidence type="ECO:0000256" key="3">
    <source>
        <dbReference type="ARBA" id="ARBA00022723"/>
    </source>
</evidence>
<feature type="compositionally biased region" description="Polar residues" evidence="15">
    <location>
        <begin position="1619"/>
        <end position="1631"/>
    </location>
</feature>
<dbReference type="FunFam" id="3.30.160.60:FF:000291">
    <property type="entry name" value="Spalt-like transcription factor 4"/>
    <property type="match status" value="1"/>
</dbReference>
<evidence type="ECO:0000256" key="1">
    <source>
        <dbReference type="ARBA" id="ARBA00004123"/>
    </source>
</evidence>
<feature type="compositionally biased region" description="Basic residues" evidence="15">
    <location>
        <begin position="1252"/>
        <end position="1269"/>
    </location>
</feature>
<feature type="compositionally biased region" description="Polar residues" evidence="15">
    <location>
        <begin position="1387"/>
        <end position="1399"/>
    </location>
</feature>
<keyword evidence="6" id="KW-0862">Zinc</keyword>
<dbReference type="SUPFAM" id="SSF57667">
    <property type="entry name" value="beta-beta-alpha zinc fingers"/>
    <property type="match status" value="4"/>
</dbReference>
<sequence>MSRRKQARPIRVLEPEDALQPALTEPAEPGTSILGAINENSCSVSEDDGAESEDLQDADPNSERQCRRCKIDFVNLAAYVAHKPTCVKPVDEEELAGSSGEDADDEKRDGGEVLKRRRLQDAENNNGAVTTPNKEEMEDLSEPHKVANMMNLAPLLNLSSGGGSPNAAAALATLSTLPGAAGLFSSSVTLETMQNTKVAVAQFAATALANCANNPAAMQELAVLQSTLFALQQQQVMQMNIIQQLQQQLTLNRDSKEGSPVSPASIPRSQQDDILTPPSPPISIPSSLPLSSANVPLQPSGYHHERERERVMEKERFMQPSPSSQGTALPATMMSKPLSAGPRISMAEISHTIKPPVKDSPRVPTPPTTSSAPTSIANSIIPPHPLHHQTGGVTGCSISATLADTIITNTEPFPSLDEPNSLEMLQRRAQEVLDSASQGLLAGNLADELAFRGSGGSKGGKNGDGKRGSEPFFKHRCRYCGKVFGSDSALQIHIRSHTGERPFKCNVCGSRFTTKGNLKVHFQRHTSKFPHIKMNPNPVPEHLDKYHPPLLAQLQQNNPSSSSPPLIPHPVIGSSLPPFPPSQVSTHPPSIPIPSSHHFRANSHPLLNTSTLVAPTGLQIPPPAVAAVPSSQQQQQQQQQQQHHHLSLPLHHHQQHHHHLKREQYQPPQDVPENLSKPAPRPSSNTSSASPPLHARVKAEAVYSDDDDADKRSNSNHHEDLMHPLTSPSSHHTPHNDLHHRPPSSSNPYLDEELSGGGRSSSRAGDFSEEEAALGGGDRDAGSPPPPSFVDAAADETSQRSLLSQQAASRHDQPENLSKNPKPISHTNLSSCLLTINESSNQKSFGFPNGSLINLFDSSILSSSHTANNNLNNSNAASSSSSNRNNNSIVIPFSGAVSPSRLIGTYPAAFASLQPRPGSAADHSWESLIEVDDVASETSKLQMLVESIDPPPGAVAEPNQCVVCRRVLSCRSALQMHYRTHTGERPYRCKVCGRGFATKGNLKTHVSVHRAGVLFPPNPLPAVVSMPLVRSLAYGGASDCEKEDDEEAEQQTHNMVAHQSVADESSPLPSPALARSCGSPSESNSLGALDLTPKITSPPATVVSSSSSTGGGGGGGSSSVTPSALFASPPAMNLPPHLVNGNFLSSASAAAILARMPPMHGSPVGRIVAARGNTTCNICFKTFACNSALEIHYRSHTKERPFKCTICDRGFSTKDGDATLTNSPRSDHPLSPNPAPCVCDQWRIQHNSPAPKSKRQTPKIPSRVKRKPPAHGFGITARFPYSHLNLFFDAGYATSPLARQHLPGNMKQHMLTHKIRDMPQHLFDTSKKPSSRDRDLVHSSQMLSHGHHPSSLLPQQHHQPPMHLSLQSLQNCSNSNSEDGLEERAPSTPTSDSHISTRSPELGLKRSPPEEDLPMAKRPSGLHKHLCHVCNKNFSSSSALQIHMRTHTGDKPFKCTVCQKAFTTKGNLKVHMGTHMWNNGASRRGRRMSLDLPPIPMTPKDSEFLQRRPDLFYPYLTTPFINGMQQKLNEISVIQSSTPPGGLPSPPSKFGPGLPMGFHGLGQPFDKPLGLTTADASRSPSPEDKSSPLSLVRHASSPPAASAWDMHYRRLSPADRNGSPPSTQQGIMSLSPSPPAGAQNAEAPQHRGESLVA</sequence>
<feature type="compositionally biased region" description="Basic and acidic residues" evidence="15">
    <location>
        <begin position="709"/>
        <end position="722"/>
    </location>
</feature>
<comment type="similarity">
    <text evidence="11">Belongs to the sal C2H2-type zinc-finger protein family.</text>
</comment>
<protein>
    <recommendedName>
        <fullName evidence="13">Homeotic protein spalt-major</fullName>
    </recommendedName>
</protein>
<feature type="compositionally biased region" description="Low complexity" evidence="15">
    <location>
        <begin position="1364"/>
        <end position="1377"/>
    </location>
</feature>
<dbReference type="FunFam" id="3.30.160.60:FF:000215">
    <property type="entry name" value="Spalt-like transcription factor 3"/>
    <property type="match status" value="1"/>
</dbReference>
<keyword evidence="7" id="KW-0805">Transcription regulation</keyword>
<comment type="caution">
    <text evidence="17">The sequence shown here is derived from an EMBL/GenBank/DDBJ whole genome shotgun (WGS) entry which is preliminary data.</text>
</comment>
<reference evidence="17 18" key="1">
    <citation type="submission" date="2020-04" db="EMBL/GenBank/DDBJ databases">
        <authorList>
            <person name="Alioto T."/>
            <person name="Alioto T."/>
            <person name="Gomez Garrido J."/>
        </authorList>
    </citation>
    <scope>NUCLEOTIDE SEQUENCE [LARGE SCALE GENOMIC DNA]</scope>
</reference>
<evidence type="ECO:0000313" key="18">
    <source>
        <dbReference type="Proteomes" id="UP000494165"/>
    </source>
</evidence>
<evidence type="ECO:0000256" key="13">
    <source>
        <dbReference type="ARBA" id="ARBA00071947"/>
    </source>
</evidence>
<evidence type="ECO:0000256" key="7">
    <source>
        <dbReference type="ARBA" id="ARBA00023015"/>
    </source>
</evidence>
<keyword evidence="8" id="KW-0238">DNA-binding</keyword>
<dbReference type="GO" id="GO:0048513">
    <property type="term" value="P:animal organ development"/>
    <property type="evidence" value="ECO:0007669"/>
    <property type="project" value="UniProtKB-ARBA"/>
</dbReference>
<feature type="region of interest" description="Disordered" evidence="15">
    <location>
        <begin position="1534"/>
        <end position="1653"/>
    </location>
</feature>
<accession>A0A8S1BQC6</accession>
<dbReference type="FunFam" id="3.30.160.60:FF:000130">
    <property type="entry name" value="Spalt-like transcription factor 4"/>
    <property type="match status" value="1"/>
</dbReference>
<feature type="region of interest" description="Disordered" evidence="15">
    <location>
        <begin position="1"/>
        <end position="64"/>
    </location>
</feature>
<dbReference type="GO" id="GO:0000981">
    <property type="term" value="F:DNA-binding transcription factor activity, RNA polymerase II-specific"/>
    <property type="evidence" value="ECO:0007669"/>
    <property type="project" value="TreeGrafter"/>
</dbReference>
<dbReference type="PANTHER" id="PTHR23233:SF84">
    <property type="entry name" value="FI23031P1"/>
    <property type="match status" value="1"/>
</dbReference>
<evidence type="ECO:0000256" key="4">
    <source>
        <dbReference type="ARBA" id="ARBA00022737"/>
    </source>
</evidence>
<evidence type="ECO:0000256" key="5">
    <source>
        <dbReference type="ARBA" id="ARBA00022771"/>
    </source>
</evidence>
<keyword evidence="4" id="KW-0677">Repeat</keyword>
<feature type="compositionally biased region" description="Low complexity" evidence="15">
    <location>
        <begin position="799"/>
        <end position="808"/>
    </location>
</feature>
<evidence type="ECO:0000256" key="6">
    <source>
        <dbReference type="ARBA" id="ARBA00022833"/>
    </source>
</evidence>
<feature type="compositionally biased region" description="Basic and acidic residues" evidence="15">
    <location>
        <begin position="1322"/>
        <end position="1337"/>
    </location>
</feature>
<feature type="compositionally biased region" description="Polar residues" evidence="15">
    <location>
        <begin position="815"/>
        <end position="825"/>
    </location>
</feature>
<dbReference type="SMART" id="SM00355">
    <property type="entry name" value="ZnF_C2H2"/>
    <property type="match status" value="7"/>
</dbReference>
<feature type="compositionally biased region" description="Acidic residues" evidence="15">
    <location>
        <begin position="45"/>
        <end position="57"/>
    </location>
</feature>
<comment type="function">
    <text evidence="12">Required for the establishment of the posterior-most head and the anterior-most tail segments of the embryo. Probably function as a transcriptional regulator. Could repress the transcription of the tsh gene.</text>
</comment>
<organism evidence="17 18">
    <name type="scientific">Cloeon dipterum</name>
    <dbReference type="NCBI Taxonomy" id="197152"/>
    <lineage>
        <taxon>Eukaryota</taxon>
        <taxon>Metazoa</taxon>
        <taxon>Ecdysozoa</taxon>
        <taxon>Arthropoda</taxon>
        <taxon>Hexapoda</taxon>
        <taxon>Insecta</taxon>
        <taxon>Pterygota</taxon>
        <taxon>Palaeoptera</taxon>
        <taxon>Ephemeroptera</taxon>
        <taxon>Pisciforma</taxon>
        <taxon>Baetidae</taxon>
        <taxon>Cloeon</taxon>
    </lineage>
</organism>
<feature type="domain" description="C2H2-type" evidence="16">
    <location>
        <begin position="503"/>
        <end position="530"/>
    </location>
</feature>
<dbReference type="PANTHER" id="PTHR23233">
    <property type="entry name" value="SAL-LIKE PROTEIN"/>
    <property type="match status" value="1"/>
</dbReference>
<feature type="compositionally biased region" description="Basic and acidic residues" evidence="15">
    <location>
        <begin position="1644"/>
        <end position="1653"/>
    </location>
</feature>
<dbReference type="InterPro" id="IPR051565">
    <property type="entry name" value="Sal_C2H2-zinc-finger"/>
</dbReference>
<feature type="domain" description="C2H2-type" evidence="16">
    <location>
        <begin position="1453"/>
        <end position="1480"/>
    </location>
</feature>
<feature type="domain" description="C2H2-type" evidence="16">
    <location>
        <begin position="959"/>
        <end position="986"/>
    </location>
</feature>
<dbReference type="FunFam" id="3.30.160.60:FF:000708">
    <property type="entry name" value="Sal-like protein 1"/>
    <property type="match status" value="1"/>
</dbReference>
<feature type="region of interest" description="Disordered" evidence="15">
    <location>
        <begin position="253"/>
        <end position="309"/>
    </location>
</feature>
<gene>
    <name evidence="17" type="ORF">CLODIP_2_CD11483</name>
</gene>
<dbReference type="PROSITE" id="PS50157">
    <property type="entry name" value="ZINC_FINGER_C2H2_2"/>
    <property type="match status" value="7"/>
</dbReference>
<feature type="region of interest" description="Disordered" evidence="15">
    <location>
        <begin position="354"/>
        <end position="374"/>
    </location>
</feature>
<evidence type="ECO:0000256" key="8">
    <source>
        <dbReference type="ARBA" id="ARBA00023125"/>
    </source>
</evidence>
<dbReference type="GO" id="GO:0048646">
    <property type="term" value="P:anatomical structure formation involved in morphogenesis"/>
    <property type="evidence" value="ECO:0007669"/>
    <property type="project" value="UniProtKB-ARBA"/>
</dbReference>
<evidence type="ECO:0000256" key="2">
    <source>
        <dbReference type="ARBA" id="ARBA00022473"/>
    </source>
</evidence>
<name>A0A8S1BQC6_9INSE</name>
<feature type="domain" description="C2H2-type" evidence="16">
    <location>
        <begin position="1174"/>
        <end position="1201"/>
    </location>
</feature>
<dbReference type="Proteomes" id="UP000494165">
    <property type="component" value="Unassembled WGS sequence"/>
</dbReference>
<evidence type="ECO:0000256" key="15">
    <source>
        <dbReference type="SAM" id="MobiDB-lite"/>
    </source>
</evidence>
<feature type="region of interest" description="Disordered" evidence="15">
    <location>
        <begin position="1037"/>
        <end position="1122"/>
    </location>
</feature>
<dbReference type="FunFam" id="3.30.160.60:FF:000025">
    <property type="entry name" value="Spalt-like transcription factor 1"/>
    <property type="match status" value="1"/>
</dbReference>
<keyword evidence="9" id="KW-0804">Transcription</keyword>
<keyword evidence="10" id="KW-0539">Nucleus</keyword>
<feature type="compositionally biased region" description="Low complexity" evidence="15">
    <location>
        <begin position="553"/>
        <end position="564"/>
    </location>
</feature>
<keyword evidence="3" id="KW-0479">Metal-binding</keyword>
<keyword evidence="2" id="KW-0217">Developmental protein</keyword>